<reference evidence="2" key="1">
    <citation type="journal article" date="2005" name="Nature">
        <title>The map-based sequence of the rice genome.</title>
        <authorList>
            <consortium name="International rice genome sequencing project (IRGSP)"/>
            <person name="Matsumoto T."/>
            <person name="Wu J."/>
            <person name="Kanamori H."/>
            <person name="Katayose Y."/>
            <person name="Fujisawa M."/>
            <person name="Namiki N."/>
            <person name="Mizuno H."/>
            <person name="Yamamoto K."/>
            <person name="Antonio B.A."/>
            <person name="Baba T."/>
            <person name="Sakata K."/>
            <person name="Nagamura Y."/>
            <person name="Aoki H."/>
            <person name="Arikawa K."/>
            <person name="Arita K."/>
            <person name="Bito T."/>
            <person name="Chiden Y."/>
            <person name="Fujitsuka N."/>
            <person name="Fukunaka R."/>
            <person name="Hamada M."/>
            <person name="Harada C."/>
            <person name="Hayashi A."/>
            <person name="Hijishita S."/>
            <person name="Honda M."/>
            <person name="Hosokawa S."/>
            <person name="Ichikawa Y."/>
            <person name="Idonuma A."/>
            <person name="Iijima M."/>
            <person name="Ikeda M."/>
            <person name="Ikeno M."/>
            <person name="Ito K."/>
            <person name="Ito S."/>
            <person name="Ito T."/>
            <person name="Ito Y."/>
            <person name="Ito Y."/>
            <person name="Iwabuchi A."/>
            <person name="Kamiya K."/>
            <person name="Karasawa W."/>
            <person name="Kurita K."/>
            <person name="Katagiri S."/>
            <person name="Kikuta A."/>
            <person name="Kobayashi H."/>
            <person name="Kobayashi N."/>
            <person name="Machita K."/>
            <person name="Maehara T."/>
            <person name="Masukawa M."/>
            <person name="Mizubayashi T."/>
            <person name="Mukai Y."/>
            <person name="Nagasaki H."/>
            <person name="Nagata Y."/>
            <person name="Naito S."/>
            <person name="Nakashima M."/>
            <person name="Nakama Y."/>
            <person name="Nakamichi Y."/>
            <person name="Nakamura M."/>
            <person name="Meguro A."/>
            <person name="Negishi M."/>
            <person name="Ohta I."/>
            <person name="Ohta T."/>
            <person name="Okamoto M."/>
            <person name="Ono N."/>
            <person name="Saji S."/>
            <person name="Sakaguchi M."/>
            <person name="Sakai K."/>
            <person name="Shibata M."/>
            <person name="Shimokawa T."/>
            <person name="Song J."/>
            <person name="Takazaki Y."/>
            <person name="Terasawa K."/>
            <person name="Tsugane M."/>
            <person name="Tsuji K."/>
            <person name="Ueda S."/>
            <person name="Waki K."/>
            <person name="Yamagata H."/>
            <person name="Yamamoto M."/>
            <person name="Yamamoto S."/>
            <person name="Yamane H."/>
            <person name="Yoshiki S."/>
            <person name="Yoshihara R."/>
            <person name="Yukawa K."/>
            <person name="Zhong H."/>
            <person name="Yano M."/>
            <person name="Yuan Q."/>
            <person name="Ouyang S."/>
            <person name="Liu J."/>
            <person name="Jones K.M."/>
            <person name="Gansberger K."/>
            <person name="Moffat K."/>
            <person name="Hill J."/>
            <person name="Bera J."/>
            <person name="Fadrosh D."/>
            <person name="Jin S."/>
            <person name="Johri S."/>
            <person name="Kim M."/>
            <person name="Overton L."/>
            <person name="Reardon M."/>
            <person name="Tsitrin T."/>
            <person name="Vuong H."/>
            <person name="Weaver B."/>
            <person name="Ciecko A."/>
            <person name="Tallon L."/>
            <person name="Jackson J."/>
            <person name="Pai G."/>
            <person name="Aken S.V."/>
            <person name="Utterback T."/>
            <person name="Reidmuller S."/>
            <person name="Feldblyum T."/>
            <person name="Hsiao J."/>
            <person name="Zismann V."/>
            <person name="Iobst S."/>
            <person name="de Vazeille A.R."/>
            <person name="Buell C.R."/>
            <person name="Ying K."/>
            <person name="Li Y."/>
            <person name="Lu T."/>
            <person name="Huang Y."/>
            <person name="Zhao Q."/>
            <person name="Feng Q."/>
            <person name="Zhang L."/>
            <person name="Zhu J."/>
            <person name="Weng Q."/>
            <person name="Mu J."/>
            <person name="Lu Y."/>
            <person name="Fan D."/>
            <person name="Liu Y."/>
            <person name="Guan J."/>
            <person name="Zhang Y."/>
            <person name="Yu S."/>
            <person name="Liu X."/>
            <person name="Zhang Y."/>
            <person name="Hong G."/>
            <person name="Han B."/>
            <person name="Choisne N."/>
            <person name="Demange N."/>
            <person name="Orjeda G."/>
            <person name="Samain S."/>
            <person name="Cattolico L."/>
            <person name="Pelletier E."/>
            <person name="Couloux A."/>
            <person name="Segurens B."/>
            <person name="Wincker P."/>
            <person name="D'Hont A."/>
            <person name="Scarpelli C."/>
            <person name="Weissenbach J."/>
            <person name="Salanoubat M."/>
            <person name="Quetier F."/>
            <person name="Yu Y."/>
            <person name="Kim H.R."/>
            <person name="Rambo T."/>
            <person name="Currie J."/>
            <person name="Collura K."/>
            <person name="Luo M."/>
            <person name="Yang T."/>
            <person name="Ammiraju J.S.S."/>
            <person name="Engler F."/>
            <person name="Soderlund C."/>
            <person name="Wing R.A."/>
            <person name="Palmer L.E."/>
            <person name="de la Bastide M."/>
            <person name="Spiegel L."/>
            <person name="Nascimento L."/>
            <person name="Zutavern T."/>
            <person name="O'Shaughnessy A."/>
            <person name="Dike S."/>
            <person name="Dedhia N."/>
            <person name="Preston R."/>
            <person name="Balija V."/>
            <person name="McCombie W.R."/>
            <person name="Chow T."/>
            <person name="Chen H."/>
            <person name="Chung M."/>
            <person name="Chen C."/>
            <person name="Shaw J."/>
            <person name="Wu H."/>
            <person name="Hsiao K."/>
            <person name="Chao Y."/>
            <person name="Chu M."/>
            <person name="Cheng C."/>
            <person name="Hour A."/>
            <person name="Lee P."/>
            <person name="Lin S."/>
            <person name="Lin Y."/>
            <person name="Liou J."/>
            <person name="Liu S."/>
            <person name="Hsing Y."/>
            <person name="Raghuvanshi S."/>
            <person name="Mohanty A."/>
            <person name="Bharti A.K."/>
            <person name="Gaur A."/>
            <person name="Gupta V."/>
            <person name="Kumar D."/>
            <person name="Ravi V."/>
            <person name="Vij S."/>
            <person name="Kapur A."/>
            <person name="Khurana P."/>
            <person name="Khurana P."/>
            <person name="Khurana J.P."/>
            <person name="Tyagi A.K."/>
            <person name="Gaikwad K."/>
            <person name="Singh A."/>
            <person name="Dalal V."/>
            <person name="Srivastava S."/>
            <person name="Dixit A."/>
            <person name="Pal A.K."/>
            <person name="Ghazi I.A."/>
            <person name="Yadav M."/>
            <person name="Pandit A."/>
            <person name="Bhargava A."/>
            <person name="Sureshbabu K."/>
            <person name="Batra K."/>
            <person name="Sharma T.R."/>
            <person name="Mohapatra T."/>
            <person name="Singh N.K."/>
            <person name="Messing J."/>
            <person name="Nelson A.B."/>
            <person name="Fuks G."/>
            <person name="Kavchok S."/>
            <person name="Keizer G."/>
            <person name="Linton E."/>
            <person name="Llaca V."/>
            <person name="Song R."/>
            <person name="Tanyolac B."/>
            <person name="Young S."/>
            <person name="Ho-Il K."/>
            <person name="Hahn J.H."/>
            <person name="Sangsakoo G."/>
            <person name="Vanavichit A."/>
            <person name="de Mattos Luiz.A.T."/>
            <person name="Zimmer P.D."/>
            <person name="Malone G."/>
            <person name="Dellagostin O."/>
            <person name="de Oliveira A.C."/>
            <person name="Bevan M."/>
            <person name="Bancroft I."/>
            <person name="Minx P."/>
            <person name="Cordum H."/>
            <person name="Wilson R."/>
            <person name="Cheng Z."/>
            <person name="Jin W."/>
            <person name="Jiang J."/>
            <person name="Leong S.A."/>
            <person name="Iwama H."/>
            <person name="Gojobori T."/>
            <person name="Itoh T."/>
            <person name="Niimura Y."/>
            <person name="Fujii Y."/>
            <person name="Habara T."/>
            <person name="Sakai H."/>
            <person name="Sato Y."/>
            <person name="Wilson G."/>
            <person name="Kumar K."/>
            <person name="McCouch S."/>
            <person name="Juretic N."/>
            <person name="Hoen D."/>
            <person name="Wright S."/>
            <person name="Bruskiewich R."/>
            <person name="Bureau T."/>
            <person name="Miyao A."/>
            <person name="Hirochika H."/>
            <person name="Nishikawa T."/>
            <person name="Kadowaki K."/>
            <person name="Sugiura M."/>
            <person name="Burr B."/>
            <person name="Sasaki T."/>
        </authorList>
    </citation>
    <scope>NUCLEOTIDE SEQUENCE [LARGE SCALE GENOMIC DNA]</scope>
    <source>
        <strain evidence="2">cv. Nipponbare</strain>
    </source>
</reference>
<name>Q67W10_ORYSJ</name>
<reference evidence="2" key="2">
    <citation type="journal article" date="2008" name="Nucleic Acids Res.">
        <title>The rice annotation project database (RAP-DB): 2008 update.</title>
        <authorList>
            <consortium name="The rice annotation project (RAP)"/>
        </authorList>
    </citation>
    <scope>GENOME REANNOTATION</scope>
    <source>
        <strain evidence="2">cv. Nipponbare</strain>
    </source>
</reference>
<gene>
    <name evidence="1" type="primary">OSJNBa0040M10.20</name>
</gene>
<dbReference type="Proteomes" id="UP000000763">
    <property type="component" value="Chromosome 6"/>
</dbReference>
<dbReference type="AlphaFoldDB" id="Q67W10"/>
<organism evidence="1 2">
    <name type="scientific">Oryza sativa subsp. japonica</name>
    <name type="common">Rice</name>
    <dbReference type="NCBI Taxonomy" id="39947"/>
    <lineage>
        <taxon>Eukaryota</taxon>
        <taxon>Viridiplantae</taxon>
        <taxon>Streptophyta</taxon>
        <taxon>Embryophyta</taxon>
        <taxon>Tracheophyta</taxon>
        <taxon>Spermatophyta</taxon>
        <taxon>Magnoliopsida</taxon>
        <taxon>Liliopsida</taxon>
        <taxon>Poales</taxon>
        <taxon>Poaceae</taxon>
        <taxon>BOP clade</taxon>
        <taxon>Oryzoideae</taxon>
        <taxon>Oryzeae</taxon>
        <taxon>Oryzinae</taxon>
        <taxon>Oryza</taxon>
        <taxon>Oryza sativa</taxon>
    </lineage>
</organism>
<proteinExistence type="predicted"/>
<accession>Q67W10</accession>
<protein>
    <submittedName>
        <fullName evidence="1">Uncharacterized protein</fullName>
    </submittedName>
</protein>
<evidence type="ECO:0000313" key="1">
    <source>
        <dbReference type="EMBL" id="BAD37659.1"/>
    </source>
</evidence>
<sequence length="71" mass="7451">MAAGSWRWQLFLAAGSLRRRGGERGGGGGGVDLAGGSGFFAAGSYASTSLVLWYFQEMTNTNFGTRENIAV</sequence>
<evidence type="ECO:0000313" key="2">
    <source>
        <dbReference type="Proteomes" id="UP000000763"/>
    </source>
</evidence>
<dbReference type="EMBL" id="AP004681">
    <property type="protein sequence ID" value="BAD37659.1"/>
    <property type="molecule type" value="Genomic_DNA"/>
</dbReference>